<dbReference type="Gene3D" id="3.30.379.10">
    <property type="entry name" value="Chitobiase/beta-hexosaminidase domain 2-like"/>
    <property type="match status" value="1"/>
</dbReference>
<dbReference type="InterPro" id="IPR029018">
    <property type="entry name" value="Hex-like_dom2"/>
</dbReference>
<dbReference type="InterPro" id="IPR025705">
    <property type="entry name" value="Beta_hexosaminidase_sua/sub"/>
</dbReference>
<evidence type="ECO:0000256" key="3">
    <source>
        <dbReference type="ARBA" id="ARBA00022801"/>
    </source>
</evidence>
<protein>
    <submittedName>
        <fullName evidence="6">Glycosyl hydrolase family 20, catalytic domain</fullName>
    </submittedName>
</protein>
<evidence type="ECO:0000256" key="4">
    <source>
        <dbReference type="PIRSR" id="PIRSR625705-1"/>
    </source>
</evidence>
<dbReference type="GO" id="GO:0005975">
    <property type="term" value="P:carbohydrate metabolic process"/>
    <property type="evidence" value="ECO:0007669"/>
    <property type="project" value="InterPro"/>
</dbReference>
<keyword evidence="2" id="KW-0732">Signal</keyword>
<dbReference type="GeneID" id="35874328"/>
<dbReference type="AlphaFoldDB" id="A0A1I5TYH4"/>
<dbReference type="RefSeq" id="WP_074927856.1">
    <property type="nucleotide sequence ID" value="NZ_FOWR01000028.1"/>
</dbReference>
<gene>
    <name evidence="6" type="ORF">SAMN03084138_03381</name>
</gene>
<reference evidence="6 7" key="1">
    <citation type="submission" date="2016-10" db="EMBL/GenBank/DDBJ databases">
        <authorList>
            <person name="de Groot N.N."/>
        </authorList>
    </citation>
    <scope>NUCLEOTIDE SEQUENCE [LARGE SCALE GENOMIC DNA]</scope>
    <source>
        <strain evidence="6 7">DSM 15893</strain>
    </source>
</reference>
<dbReference type="SUPFAM" id="SSF51445">
    <property type="entry name" value="(Trans)glycosidases"/>
    <property type="match status" value="1"/>
</dbReference>
<evidence type="ECO:0000256" key="2">
    <source>
        <dbReference type="ARBA" id="ARBA00022729"/>
    </source>
</evidence>
<dbReference type="GO" id="GO:0030203">
    <property type="term" value="P:glycosaminoglycan metabolic process"/>
    <property type="evidence" value="ECO:0007669"/>
    <property type="project" value="TreeGrafter"/>
</dbReference>
<dbReference type="InterPro" id="IPR017853">
    <property type="entry name" value="GH"/>
</dbReference>
<dbReference type="EMBL" id="FOWR01000028">
    <property type="protein sequence ID" value="SFP88093.1"/>
    <property type="molecule type" value="Genomic_DNA"/>
</dbReference>
<feature type="active site" description="Proton donor" evidence="4">
    <location>
        <position position="256"/>
    </location>
</feature>
<dbReference type="Proteomes" id="UP000182692">
    <property type="component" value="Unassembled WGS sequence"/>
</dbReference>
<evidence type="ECO:0000313" key="7">
    <source>
        <dbReference type="Proteomes" id="UP000182692"/>
    </source>
</evidence>
<dbReference type="GO" id="GO:0004563">
    <property type="term" value="F:beta-N-acetylhexosaminidase activity"/>
    <property type="evidence" value="ECO:0007669"/>
    <property type="project" value="InterPro"/>
</dbReference>
<name>A0A1I5TYH4_9GAMM</name>
<organism evidence="6 7">
    <name type="scientific">Enterovibrio norvegicus DSM 15893</name>
    <dbReference type="NCBI Taxonomy" id="1121869"/>
    <lineage>
        <taxon>Bacteria</taxon>
        <taxon>Pseudomonadati</taxon>
        <taxon>Pseudomonadota</taxon>
        <taxon>Gammaproteobacteria</taxon>
        <taxon>Vibrionales</taxon>
        <taxon>Vibrionaceae</taxon>
        <taxon>Enterovibrio</taxon>
    </lineage>
</organism>
<dbReference type="PRINTS" id="PR00738">
    <property type="entry name" value="GLHYDRLASE20"/>
</dbReference>
<dbReference type="GO" id="GO:0016020">
    <property type="term" value="C:membrane"/>
    <property type="evidence" value="ECO:0007669"/>
    <property type="project" value="TreeGrafter"/>
</dbReference>
<dbReference type="InterPro" id="IPR015883">
    <property type="entry name" value="Glyco_hydro_20_cat"/>
</dbReference>
<evidence type="ECO:0000256" key="1">
    <source>
        <dbReference type="ARBA" id="ARBA00006285"/>
    </source>
</evidence>
<dbReference type="SUPFAM" id="SSF55545">
    <property type="entry name" value="beta-N-acetylhexosaminidase-like domain"/>
    <property type="match status" value="1"/>
</dbReference>
<evidence type="ECO:0000313" key="6">
    <source>
        <dbReference type="EMBL" id="SFP88093.1"/>
    </source>
</evidence>
<comment type="similarity">
    <text evidence="1">Belongs to the glycosyl hydrolase 20 family.</text>
</comment>
<dbReference type="PANTHER" id="PTHR22600">
    <property type="entry name" value="BETA-HEXOSAMINIDASE"/>
    <property type="match status" value="1"/>
</dbReference>
<accession>A0A1I5TYH4</accession>
<evidence type="ECO:0000259" key="5">
    <source>
        <dbReference type="Pfam" id="PF00728"/>
    </source>
</evidence>
<dbReference type="STRING" id="1121869.SAMN03084138_03381"/>
<dbReference type="Pfam" id="PF00728">
    <property type="entry name" value="Glyco_hydro_20"/>
    <property type="match status" value="1"/>
</dbReference>
<dbReference type="Gene3D" id="3.20.20.80">
    <property type="entry name" value="Glycosidases"/>
    <property type="match status" value="1"/>
</dbReference>
<dbReference type="OrthoDB" id="9763537at2"/>
<sequence>MELIFPAPKRFIEGFSAQRFRIANALRSCPTDYEARSSHALLTYLHDPSLPEQGYRLSYSSCGLNLAYADLHGLRYGHLSINQLIENDAELKFDFVIEDWPDFSARSILLDISRDRVPTLPALKRLIDYWSALRYNQLQLYTEHTFAYKKHEAVWRDYTPMTAEDIRDIDVYCRHKGIELVANQACFGHMEKWLNHPEYKHLAEQKTGFKDQRGDHRPGSFGLNPISTQTETFIDGLIAELTPNFSSHTLNINFDETMDLGVGASKSACEIFGKGKVYLNYLQKVLTIANKHGKRCQIFSDMLFRYPNLIDQLPDDLTLLNWGYEPNHPFDAEHKQLALFGYPFHVAVSTSCFASVSGRWNAAVTHMRKAAKSAKKFGAKGYMVTEWGDMGHGQQFSMPIPAYAFGGAMAWGEMQQKDNDVMRAISWFYPDVTQTECDALIALQDIYLMTGIETPNCAFFGPFLFDQASRRHIKHAKGIETNTVNTALNELALWQEKLENLSSALTKELRWTIDALRLACLIAQGYEQEGHRLVEQFTDDRKTTLVAELKPLIRTYRALWTNNYRPGGMNQSTSRLEYLLSLLETVTSKAANKEATP</sequence>
<dbReference type="PANTHER" id="PTHR22600:SF26">
    <property type="entry name" value="BETA-N-ACETYLHEXOSAMINIDASE"/>
    <property type="match status" value="1"/>
</dbReference>
<proteinExistence type="inferred from homology"/>
<keyword evidence="3 6" id="KW-0378">Hydrolase</keyword>
<feature type="domain" description="Glycoside hydrolase family 20 catalytic" evidence="5">
    <location>
        <begin position="103"/>
        <end position="420"/>
    </location>
</feature>